<dbReference type="SUPFAM" id="SSF52096">
    <property type="entry name" value="ClpP/crotonase"/>
    <property type="match status" value="1"/>
</dbReference>
<dbReference type="InterPro" id="IPR029045">
    <property type="entry name" value="ClpP/crotonase-like_dom_sf"/>
</dbReference>
<dbReference type="Proteomes" id="UP000190848">
    <property type="component" value="Chromosome"/>
</dbReference>
<dbReference type="GO" id="GO:0006508">
    <property type="term" value="P:proteolysis"/>
    <property type="evidence" value="ECO:0007669"/>
    <property type="project" value="InterPro"/>
</dbReference>
<dbReference type="AlphaFoldDB" id="A0AAU8UZ69"/>
<dbReference type="InterPro" id="IPR005151">
    <property type="entry name" value="Tail-specific_protease"/>
</dbReference>
<accession>A0AAU8UZ69</accession>
<evidence type="ECO:0000313" key="2">
    <source>
        <dbReference type="EMBL" id="AQX02252.1"/>
    </source>
</evidence>
<reference evidence="2 3" key="1">
    <citation type="submission" date="2016-07" db="EMBL/GenBank/DDBJ databases">
        <title>Revisiting the taxonomy of the Elizabethkingia Genus using Whole-Genome Sequencing, Optical Mapping, and MALDI-TOF, along with proposal of three novel Elizabethkingia species: Elizabethkingia bruuniana sp. nov., Elizabethkingia ursingii sp. nov., and Elizabethkingia occulta sp. nov.</title>
        <authorList>
            <person name="Nicholson A.C."/>
        </authorList>
    </citation>
    <scope>NUCLEOTIDE SEQUENCE [LARGE SCALE GENOMIC DNA]</scope>
    <source>
        <strain evidence="2 3">F3201</strain>
    </source>
</reference>
<dbReference type="GO" id="GO:0008236">
    <property type="term" value="F:serine-type peptidase activity"/>
    <property type="evidence" value="ECO:0007669"/>
    <property type="project" value="InterPro"/>
</dbReference>
<dbReference type="PROSITE" id="PS51257">
    <property type="entry name" value="PROKAR_LIPOPROTEIN"/>
    <property type="match status" value="1"/>
</dbReference>
<feature type="domain" description="Tail specific protease" evidence="1">
    <location>
        <begin position="322"/>
        <end position="539"/>
    </location>
</feature>
<dbReference type="SMART" id="SM00245">
    <property type="entry name" value="TSPc"/>
    <property type="match status" value="1"/>
</dbReference>
<dbReference type="Gene3D" id="3.90.226.10">
    <property type="entry name" value="2-enoyl-CoA Hydratase, Chain A, domain 1"/>
    <property type="match status" value="1"/>
</dbReference>
<dbReference type="RefSeq" id="WP_078396315.1">
    <property type="nucleotide sequence ID" value="NZ_CP016374.1"/>
</dbReference>
<proteinExistence type="predicted"/>
<sequence length="571" mass="65187">MLSLKVFYFKSKKLKGGKILCLGLLLSMVLFSSCIKEEELSPDVPLSYHEEKISSYGELFDVFWKVMDERYNYFYEQKRRDGMDWQEVYRKYSPKFRSLKSYSIEGYSDSEISSDSEKAAGYFREIISPVLDRHFYVDVYLPRLVSGGFVRTLHRFFGLSDSRGYYPFDLKYGYMQNRLGEDKITFGSGDGSSFSYLGGSLKSHSDIYYFTFNEFLMSETLRLDLSERYLSSESGNPLLLKEQDIDSNSDLQGISDPVFRSEVRDFTKGILKEWDAFFGSSKVSRFNNEVGYFLSSEDFKPSLLSSTEEVSSSLSGLVRYGDFSTYNPILRAESLSYIRWFMGRMSNHVQYGYGLERFERDSRQIRSSSMFYQRFLNPLHRGEIKKLILDLRDNNGGAIVDFRYFVERMVSNPGVYAYQRTKEGSGRFSYTPWVGMHSSIHRYGVPGKLPIVVLTDSHSASMSELSTLMLKSQGGEVISVGDYSYGATAGLYPDPGAFNGGSQDFIGGVLRFNIPSMATKTISGEVIEGVGVKPDVYVSGPSVEELRMMRDSPQTFKDRVLNEAIRYLSSR</sequence>
<dbReference type="EMBL" id="CP016374">
    <property type="protein sequence ID" value="AQX02252.1"/>
    <property type="molecule type" value="Genomic_DNA"/>
</dbReference>
<name>A0AAU8UZ69_9FLAO</name>
<organism evidence="2 3">
    <name type="scientific">Elizabethkingia anophelis</name>
    <dbReference type="NCBI Taxonomy" id="1117645"/>
    <lineage>
        <taxon>Bacteria</taxon>
        <taxon>Pseudomonadati</taxon>
        <taxon>Bacteroidota</taxon>
        <taxon>Flavobacteriia</taxon>
        <taxon>Flavobacteriales</taxon>
        <taxon>Weeksellaceae</taxon>
        <taxon>Elizabethkingia</taxon>
    </lineage>
</organism>
<dbReference type="Pfam" id="PF03572">
    <property type="entry name" value="Peptidase_S41"/>
    <property type="match status" value="1"/>
</dbReference>
<dbReference type="Gene3D" id="3.30.750.44">
    <property type="match status" value="1"/>
</dbReference>
<protein>
    <recommendedName>
        <fullName evidence="1">Tail specific protease domain-containing protein</fullName>
    </recommendedName>
</protein>
<gene>
    <name evidence="2" type="ORF">BBD32_12685</name>
</gene>
<evidence type="ECO:0000313" key="3">
    <source>
        <dbReference type="Proteomes" id="UP000190848"/>
    </source>
</evidence>
<evidence type="ECO:0000259" key="1">
    <source>
        <dbReference type="SMART" id="SM00245"/>
    </source>
</evidence>